<evidence type="ECO:0000313" key="3">
    <source>
        <dbReference type="EMBL" id="GIH80078.1"/>
    </source>
</evidence>
<dbReference type="PRINTS" id="PR01438">
    <property type="entry name" value="UNVRSLSTRESS"/>
</dbReference>
<dbReference type="PANTHER" id="PTHR46268">
    <property type="entry name" value="STRESS RESPONSE PROTEIN NHAX"/>
    <property type="match status" value="1"/>
</dbReference>
<dbReference type="EMBL" id="BOOH01000055">
    <property type="protein sequence ID" value="GIH80078.1"/>
    <property type="molecule type" value="Genomic_DNA"/>
</dbReference>
<dbReference type="InterPro" id="IPR014729">
    <property type="entry name" value="Rossmann-like_a/b/a_fold"/>
</dbReference>
<protein>
    <submittedName>
        <fullName evidence="3">Universal stress protein</fullName>
    </submittedName>
</protein>
<comment type="similarity">
    <text evidence="1">Belongs to the universal stress protein A family.</text>
</comment>
<feature type="domain" description="UspA" evidence="2">
    <location>
        <begin position="19"/>
        <end position="151"/>
    </location>
</feature>
<gene>
    <name evidence="3" type="ORF">Plo01_65070</name>
</gene>
<dbReference type="SUPFAM" id="SSF52402">
    <property type="entry name" value="Adenine nucleotide alpha hydrolases-like"/>
    <property type="match status" value="2"/>
</dbReference>
<keyword evidence="4" id="KW-1185">Reference proteome</keyword>
<evidence type="ECO:0000313" key="4">
    <source>
        <dbReference type="Proteomes" id="UP000616724"/>
    </source>
</evidence>
<accession>A0A8J3RS37</accession>
<organism evidence="3 4">
    <name type="scientific">Planobispora longispora</name>
    <dbReference type="NCBI Taxonomy" id="28887"/>
    <lineage>
        <taxon>Bacteria</taxon>
        <taxon>Bacillati</taxon>
        <taxon>Actinomycetota</taxon>
        <taxon>Actinomycetes</taxon>
        <taxon>Streptosporangiales</taxon>
        <taxon>Streptosporangiaceae</taxon>
        <taxon>Planobispora</taxon>
    </lineage>
</organism>
<sequence length="310" mass="33326">MSFDREEAMMTGIQDGLGVVVGIDGFAPGDAALRWAAAEAAARGVPLTVCHVWRWPYPQWPGEEVPAEMACRPARRMLDRSAAWAERNHPGLAVRTVLRQGRSADVLAELAGMAELLVVGTWDRSGPATLLHGSVSTWVAVRVRCPVVVVRGHSDPGGRRPVVVGFDGSPESPAALDFAAGEAHLHHAPLRVLMADAHIGHEDSAASQIARLQAEGKLWTELWPWLHRYPGLEVRVEILDGSPRGELPAAAAQARLLVVGSRGMGELRGLLSGSVSQAVMRHAPCPVAVVHRGWESRSGHADRIRLRPVA</sequence>
<reference evidence="3 4" key="1">
    <citation type="submission" date="2021-01" db="EMBL/GenBank/DDBJ databases">
        <title>Whole genome shotgun sequence of Planobispora longispora NBRC 13918.</title>
        <authorList>
            <person name="Komaki H."/>
            <person name="Tamura T."/>
        </authorList>
    </citation>
    <scope>NUCLEOTIDE SEQUENCE [LARGE SCALE GENOMIC DNA]</scope>
    <source>
        <strain evidence="3 4">NBRC 13918</strain>
    </source>
</reference>
<name>A0A8J3RS37_9ACTN</name>
<dbReference type="PANTHER" id="PTHR46268:SF6">
    <property type="entry name" value="UNIVERSAL STRESS PROTEIN UP12"/>
    <property type="match status" value="1"/>
</dbReference>
<proteinExistence type="inferred from homology"/>
<dbReference type="Gene3D" id="3.40.50.620">
    <property type="entry name" value="HUPs"/>
    <property type="match status" value="2"/>
</dbReference>
<dbReference type="RefSeq" id="WP_203894522.1">
    <property type="nucleotide sequence ID" value="NZ_BOOH01000055.1"/>
</dbReference>
<evidence type="ECO:0000259" key="2">
    <source>
        <dbReference type="Pfam" id="PF00582"/>
    </source>
</evidence>
<comment type="caution">
    <text evidence="3">The sequence shown here is derived from an EMBL/GenBank/DDBJ whole genome shotgun (WGS) entry which is preliminary data.</text>
</comment>
<dbReference type="Proteomes" id="UP000616724">
    <property type="component" value="Unassembled WGS sequence"/>
</dbReference>
<dbReference type="Pfam" id="PF00582">
    <property type="entry name" value="Usp"/>
    <property type="match status" value="2"/>
</dbReference>
<feature type="domain" description="UspA" evidence="2">
    <location>
        <begin position="159"/>
        <end position="291"/>
    </location>
</feature>
<dbReference type="InterPro" id="IPR006016">
    <property type="entry name" value="UspA"/>
</dbReference>
<dbReference type="InterPro" id="IPR006015">
    <property type="entry name" value="Universal_stress_UspA"/>
</dbReference>
<evidence type="ECO:0000256" key="1">
    <source>
        <dbReference type="ARBA" id="ARBA00008791"/>
    </source>
</evidence>
<dbReference type="AlphaFoldDB" id="A0A8J3RS37"/>